<gene>
    <name evidence="1" type="ORF">GMARGA_LOCUS29471</name>
</gene>
<protein>
    <submittedName>
        <fullName evidence="1">30240_t:CDS:1</fullName>
    </submittedName>
</protein>
<reference evidence="1 2" key="1">
    <citation type="submission" date="2021-06" db="EMBL/GenBank/DDBJ databases">
        <authorList>
            <person name="Kallberg Y."/>
            <person name="Tangrot J."/>
            <person name="Rosling A."/>
        </authorList>
    </citation>
    <scope>NUCLEOTIDE SEQUENCE [LARGE SCALE GENOMIC DNA]</scope>
    <source>
        <strain evidence="1 2">120-4 pot B 10/14</strain>
    </source>
</reference>
<dbReference type="EMBL" id="CAJVQB010039726">
    <property type="protein sequence ID" value="CAG8827643.1"/>
    <property type="molecule type" value="Genomic_DNA"/>
</dbReference>
<evidence type="ECO:0000313" key="2">
    <source>
        <dbReference type="Proteomes" id="UP000789901"/>
    </source>
</evidence>
<dbReference type="PANTHER" id="PTHR34415:SF1">
    <property type="entry name" value="INTEGRASE CATALYTIC DOMAIN-CONTAINING PROTEIN"/>
    <property type="match status" value="1"/>
</dbReference>
<accession>A0ABN7WDE6</accession>
<evidence type="ECO:0000313" key="1">
    <source>
        <dbReference type="EMBL" id="CAG8827643.1"/>
    </source>
</evidence>
<keyword evidence="2" id="KW-1185">Reference proteome</keyword>
<dbReference type="PANTHER" id="PTHR34415">
    <property type="entry name" value="INTEGRASE CATALYTIC DOMAIN-CONTAINING PROTEIN"/>
    <property type="match status" value="1"/>
</dbReference>
<dbReference type="Proteomes" id="UP000789901">
    <property type="component" value="Unassembled WGS sequence"/>
</dbReference>
<feature type="non-terminal residue" evidence="1">
    <location>
        <position position="333"/>
    </location>
</feature>
<sequence length="333" mass="39328">IFINTHPELSSLHQQMEELQIIYQSNDEVISNNSIEQYFYNQEELDESIITDESNINEPILNDEQINKFKNIYFKNKIEDAENNNKESIQKVKKKLNKKDEEAQYKKLQTTICCNEKCLQNLIFYEHAILNYKKFQNLNNNEKDLFLFGILSATARQETTVKGQKLSRLASKYIFEGIEICSDAFLIIYGIGEKYWRNIRTHFIQQGISSRIHKLTNKISNFAIPFETILNILTFIINYANIHGLPSPGRHFYQDTLPIIFLPSDESYSSLYRLYISTIENQNQNILHLSTFWCIWDKYIPEIKFYLHEGNIYFKSPYNIQLFGICEDAFPIQ</sequence>
<proteinExistence type="predicted"/>
<feature type="non-terminal residue" evidence="1">
    <location>
        <position position="1"/>
    </location>
</feature>
<organism evidence="1 2">
    <name type="scientific">Gigaspora margarita</name>
    <dbReference type="NCBI Taxonomy" id="4874"/>
    <lineage>
        <taxon>Eukaryota</taxon>
        <taxon>Fungi</taxon>
        <taxon>Fungi incertae sedis</taxon>
        <taxon>Mucoromycota</taxon>
        <taxon>Glomeromycotina</taxon>
        <taxon>Glomeromycetes</taxon>
        <taxon>Diversisporales</taxon>
        <taxon>Gigasporaceae</taxon>
        <taxon>Gigaspora</taxon>
    </lineage>
</organism>
<name>A0ABN7WDE6_GIGMA</name>
<comment type="caution">
    <text evidence="1">The sequence shown here is derived from an EMBL/GenBank/DDBJ whole genome shotgun (WGS) entry which is preliminary data.</text>
</comment>